<dbReference type="Gene3D" id="3.40.50.300">
    <property type="entry name" value="P-loop containing nucleotide triphosphate hydrolases"/>
    <property type="match status" value="2"/>
</dbReference>
<dbReference type="InterPro" id="IPR038734">
    <property type="entry name" value="YhaN_AAA"/>
</dbReference>
<feature type="coiled-coil region" evidence="1">
    <location>
        <begin position="576"/>
        <end position="631"/>
    </location>
</feature>
<feature type="domain" description="YhaN AAA" evidence="3">
    <location>
        <begin position="1"/>
        <end position="201"/>
    </location>
</feature>
<dbReference type="Proteomes" id="UP001438112">
    <property type="component" value="Unassembled WGS sequence"/>
</dbReference>
<keyword evidence="2" id="KW-0812">Transmembrane</keyword>
<evidence type="ECO:0000259" key="3">
    <source>
        <dbReference type="Pfam" id="PF13514"/>
    </source>
</evidence>
<name>A0ABP9ZJ42_9LACO</name>
<keyword evidence="2" id="KW-1133">Transmembrane helix</keyword>
<dbReference type="PANTHER" id="PTHR41259">
    <property type="entry name" value="DOUBLE-STRAND BREAK REPAIR RAD50 ATPASE, PUTATIVE-RELATED"/>
    <property type="match status" value="1"/>
</dbReference>
<proteinExistence type="predicted"/>
<evidence type="ECO:0000256" key="2">
    <source>
        <dbReference type="SAM" id="Phobius"/>
    </source>
</evidence>
<dbReference type="SUPFAM" id="SSF52540">
    <property type="entry name" value="P-loop containing nucleoside triphosphate hydrolases"/>
    <property type="match status" value="1"/>
</dbReference>
<keyword evidence="5" id="KW-1185">Reference proteome</keyword>
<evidence type="ECO:0000256" key="1">
    <source>
        <dbReference type="SAM" id="Coils"/>
    </source>
</evidence>
<evidence type="ECO:0000313" key="5">
    <source>
        <dbReference type="Proteomes" id="UP001438112"/>
    </source>
</evidence>
<dbReference type="EMBL" id="BAABVV010000037">
    <property type="protein sequence ID" value="GAA6114821.1"/>
    <property type="molecule type" value="Genomic_DNA"/>
</dbReference>
<feature type="transmembrane region" description="Helical" evidence="2">
    <location>
        <begin position="384"/>
        <end position="403"/>
    </location>
</feature>
<evidence type="ECO:0000313" key="4">
    <source>
        <dbReference type="EMBL" id="GAA6114821.1"/>
    </source>
</evidence>
<dbReference type="InterPro" id="IPR027417">
    <property type="entry name" value="P-loop_NTPase"/>
</dbReference>
<protein>
    <submittedName>
        <fullName evidence="4">AAA family ATPase</fullName>
    </submittedName>
</protein>
<reference evidence="4 5" key="1">
    <citation type="submission" date="2024-03" db="EMBL/GenBank/DDBJ databases">
        <title>Inconsistent identification of Apilactobacillus kunkeei-related strains obtained by well-developed overall genome related indices.</title>
        <authorList>
            <person name="Maeno S."/>
            <person name="Endo A."/>
        </authorList>
    </citation>
    <scope>NUCLEOTIDE SEQUENCE [LARGE SCALE GENOMIC DNA]</scope>
    <source>
        <strain evidence="4 5">20H-10</strain>
    </source>
</reference>
<feature type="coiled-coil region" evidence="1">
    <location>
        <begin position="210"/>
        <end position="244"/>
    </location>
</feature>
<keyword evidence="1" id="KW-0175">Coiled coil</keyword>
<gene>
    <name evidence="4" type="ORF">AP20H10_11840</name>
</gene>
<dbReference type="RefSeq" id="WP_353318424.1">
    <property type="nucleotide sequence ID" value="NZ_BAABVV010000037.1"/>
</dbReference>
<comment type="caution">
    <text evidence="4">The sequence shown here is derived from an EMBL/GenBank/DDBJ whole genome shotgun (WGS) entry which is preliminary data.</text>
</comment>
<sequence>MKINKVDVLGYGKWHDISFDFNQSNLQVIFGNNEAGKTTLLSLIEGILFGFVDGRTGSYEQYKPRETKAYGGKLTITTEDNRHFIITRLDGKNGGDVSIYDVDNDIETASDILDKLLGPIDRSTFEQLFYFGDLDIKSIFKLSKDELVNRIQRVGFVGSDQWLELRDKIEKKSKELYAPTGRKPELNQKLKEYDALVEKVQLSKGNLDKYNQLIEEKNLISNKIDQQKAELQKTDKELNNLMHLRQVWPVYSKLSQINTSNEPIRDGFDEEDVSKLKELENALFLSSEQIKNIDESIKRLTVKKENNSELEIYNRNRNQIDQLSQSFFKVNEMINDLKIKKSMIDEINHQNEQKSVVSEDELSRVQNQLDEFNGSNNKKDNSSLMTFLPWILVGILAVIALIIPMTFSRLMGGLLVVVLGLAGFMKSKSKNNNDLSVLESQLNDYATRNGITLNDLQGWINEQRYFINHPNNNQVIQYENDYENISKDLSDYFKHWKEYLTDLNAEDQFTFQLDKVRTFVSKMNEENSVNIRNNEQMNEQLTQKSQLVDKQTSIKNSINEFLRSRNVDNLDSFKEAAEKQKQLKLNKEQRDSIKDQITDADIALLKQYKDNSELDDKIDKFKNNSDVLKNEILSQSQSFETVNFNIKKYISDGTYSELIQQQSNLESEINDLTDEWLSMKLADEWIDESLNIATADRIPSFEKKAAEFFTLLTDNKYVGIKYLKKNIKVTRNDKEQFAAGELSRGTVEQLYLSMILALSVVFGRDYHIPMIIDDGLTEFDFERTQNAINLLKNISDSIQVIYVTCDNRIQEYVDEEYILNLNNR</sequence>
<accession>A0ABP9ZJ42</accession>
<dbReference type="PANTHER" id="PTHR41259:SF1">
    <property type="entry name" value="DOUBLE-STRAND BREAK REPAIR RAD50 ATPASE, PUTATIVE-RELATED"/>
    <property type="match status" value="1"/>
</dbReference>
<keyword evidence="2" id="KW-0472">Membrane</keyword>
<dbReference type="Pfam" id="PF13514">
    <property type="entry name" value="AAA_27"/>
    <property type="match status" value="1"/>
</dbReference>
<organism evidence="4 5">
    <name type="scientific">Apilactobacillus apinorum</name>
    <dbReference type="NCBI Taxonomy" id="1218495"/>
    <lineage>
        <taxon>Bacteria</taxon>
        <taxon>Bacillati</taxon>
        <taxon>Bacillota</taxon>
        <taxon>Bacilli</taxon>
        <taxon>Lactobacillales</taxon>
        <taxon>Lactobacillaceae</taxon>
        <taxon>Apilactobacillus</taxon>
    </lineage>
</organism>